<keyword evidence="3" id="KW-1185">Reference proteome</keyword>
<keyword evidence="1" id="KW-0472">Membrane</keyword>
<comment type="caution">
    <text evidence="2">The sequence shown here is derived from an EMBL/GenBank/DDBJ whole genome shotgun (WGS) entry which is preliminary data.</text>
</comment>
<proteinExistence type="predicted"/>
<dbReference type="EMBL" id="WNWW01000130">
    <property type="protein sequence ID" value="KAF3430135.1"/>
    <property type="molecule type" value="Genomic_DNA"/>
</dbReference>
<evidence type="ECO:0000313" key="2">
    <source>
        <dbReference type="EMBL" id="KAF3430135.1"/>
    </source>
</evidence>
<evidence type="ECO:0000313" key="3">
    <source>
        <dbReference type="Proteomes" id="UP000655588"/>
    </source>
</evidence>
<organism evidence="2 3">
    <name type="scientific">Frieseomelitta varia</name>
    <dbReference type="NCBI Taxonomy" id="561572"/>
    <lineage>
        <taxon>Eukaryota</taxon>
        <taxon>Metazoa</taxon>
        <taxon>Ecdysozoa</taxon>
        <taxon>Arthropoda</taxon>
        <taxon>Hexapoda</taxon>
        <taxon>Insecta</taxon>
        <taxon>Pterygota</taxon>
        <taxon>Neoptera</taxon>
        <taxon>Endopterygota</taxon>
        <taxon>Hymenoptera</taxon>
        <taxon>Apocrita</taxon>
        <taxon>Aculeata</taxon>
        <taxon>Apoidea</taxon>
        <taxon>Anthophila</taxon>
        <taxon>Apidae</taxon>
        <taxon>Frieseomelitta</taxon>
    </lineage>
</organism>
<name>A0A833W0Y8_9HYME</name>
<dbReference type="Proteomes" id="UP000655588">
    <property type="component" value="Unassembled WGS sequence"/>
</dbReference>
<feature type="transmembrane region" description="Helical" evidence="1">
    <location>
        <begin position="103"/>
        <end position="122"/>
    </location>
</feature>
<evidence type="ECO:0000256" key="1">
    <source>
        <dbReference type="SAM" id="Phobius"/>
    </source>
</evidence>
<sequence length="160" mass="17368">MLNNNICTIICNFCREVSVLADTSRDQKRLLILGGSACALVLAISAAKGVCNTLETLLEFRSPTGDVKGPSLNIENEGVKTRKKHGKGEPTQFAKTSVSLRGALVHIPASVAMIIVVLTSLVRDVELTGRFLPRQPTFRSSLYALAGIRLLVSRMNRLSF</sequence>
<gene>
    <name evidence="2" type="ORF">E2986_13110</name>
</gene>
<keyword evidence="1" id="KW-1133">Transmembrane helix</keyword>
<dbReference type="AlphaFoldDB" id="A0A833W0Y8"/>
<feature type="transmembrane region" description="Helical" evidence="1">
    <location>
        <begin position="30"/>
        <end position="50"/>
    </location>
</feature>
<accession>A0A833W0Y8</accession>
<keyword evidence="1" id="KW-0812">Transmembrane</keyword>
<reference evidence="2" key="1">
    <citation type="submission" date="2019-11" db="EMBL/GenBank/DDBJ databases">
        <title>The nuclear and mitochondrial genomes of Frieseomelitta varia - a highly eusocial stingless bee (Meliponini) with a permanently sterile worker caste.</title>
        <authorList>
            <person name="Freitas F.C.P."/>
            <person name="Lourenco A.P."/>
            <person name="Nunes F.M.F."/>
            <person name="Paschoal A.R."/>
            <person name="Abreu F.C.P."/>
            <person name="Barbin F.O."/>
            <person name="Bataglia L."/>
            <person name="Cardoso-Junior C.A.M."/>
            <person name="Cervoni M.S."/>
            <person name="Silva S.R."/>
            <person name="Dalarmi F."/>
            <person name="Del Lama M.A."/>
            <person name="Depintor T.S."/>
            <person name="Ferreira K.M."/>
            <person name="Goria P.S."/>
            <person name="Jaskot M.C."/>
            <person name="Lago D.C."/>
            <person name="Luna-Lucena D."/>
            <person name="Moda L.M."/>
            <person name="Nascimento L."/>
            <person name="Pedrino M."/>
            <person name="Rabico F.O."/>
            <person name="Sanches F.C."/>
            <person name="Santos D.E."/>
            <person name="Santos C.G."/>
            <person name="Vieira J."/>
            <person name="Lopes T.F."/>
            <person name="Barchuk A.R."/>
            <person name="Hartfelder K."/>
            <person name="Simoes Z.L.P."/>
            <person name="Bitondi M.M.G."/>
            <person name="Pinheiro D.G."/>
        </authorList>
    </citation>
    <scope>NUCLEOTIDE SEQUENCE</scope>
    <source>
        <strain evidence="2">USP_RPSP 00005682</strain>
        <tissue evidence="2">Whole individual</tissue>
    </source>
</reference>
<protein>
    <submittedName>
        <fullName evidence="2">Uncharacterized protein</fullName>
    </submittedName>
</protein>